<dbReference type="EMBL" id="JAIWYP010000006">
    <property type="protein sequence ID" value="KAH3812027.1"/>
    <property type="molecule type" value="Genomic_DNA"/>
</dbReference>
<keyword evidence="2" id="KW-1185">Reference proteome</keyword>
<evidence type="ECO:0000313" key="2">
    <source>
        <dbReference type="Proteomes" id="UP000828390"/>
    </source>
</evidence>
<reference evidence="1" key="2">
    <citation type="submission" date="2020-11" db="EMBL/GenBank/DDBJ databases">
        <authorList>
            <person name="McCartney M.A."/>
            <person name="Auch B."/>
            <person name="Kono T."/>
            <person name="Mallez S."/>
            <person name="Becker A."/>
            <person name="Gohl D.M."/>
            <person name="Silverstein K.A.T."/>
            <person name="Koren S."/>
            <person name="Bechman K.B."/>
            <person name="Herman A."/>
            <person name="Abrahante J.E."/>
            <person name="Garbe J."/>
        </authorList>
    </citation>
    <scope>NUCLEOTIDE SEQUENCE</scope>
    <source>
        <strain evidence="1">Duluth1</strain>
        <tissue evidence="1">Whole animal</tissue>
    </source>
</reference>
<organism evidence="1 2">
    <name type="scientific">Dreissena polymorpha</name>
    <name type="common">Zebra mussel</name>
    <name type="synonym">Mytilus polymorpha</name>
    <dbReference type="NCBI Taxonomy" id="45954"/>
    <lineage>
        <taxon>Eukaryota</taxon>
        <taxon>Metazoa</taxon>
        <taxon>Spiralia</taxon>
        <taxon>Lophotrochozoa</taxon>
        <taxon>Mollusca</taxon>
        <taxon>Bivalvia</taxon>
        <taxon>Autobranchia</taxon>
        <taxon>Heteroconchia</taxon>
        <taxon>Euheterodonta</taxon>
        <taxon>Imparidentia</taxon>
        <taxon>Neoheterodontei</taxon>
        <taxon>Myida</taxon>
        <taxon>Dreissenoidea</taxon>
        <taxon>Dreissenidae</taxon>
        <taxon>Dreissena</taxon>
    </lineage>
</organism>
<proteinExistence type="predicted"/>
<dbReference type="Proteomes" id="UP000828390">
    <property type="component" value="Unassembled WGS sequence"/>
</dbReference>
<gene>
    <name evidence="1" type="ORF">DPMN_140448</name>
</gene>
<accession>A0A9D4GDJ0</accession>
<sequence length="54" mass="6172">MQRVGTRKFEHILPSMAEQCGLDGQRMTNHSVRKLMLQKLRDCNGHAPTIPINI</sequence>
<dbReference type="AlphaFoldDB" id="A0A9D4GDJ0"/>
<name>A0A9D4GDJ0_DREPO</name>
<reference evidence="1" key="1">
    <citation type="journal article" date="2019" name="bioRxiv">
        <title>The Genome of the Zebra Mussel, Dreissena polymorpha: A Resource for Invasive Species Research.</title>
        <authorList>
            <person name="McCartney M.A."/>
            <person name="Auch B."/>
            <person name="Kono T."/>
            <person name="Mallez S."/>
            <person name="Zhang Y."/>
            <person name="Obille A."/>
            <person name="Becker A."/>
            <person name="Abrahante J.E."/>
            <person name="Garbe J."/>
            <person name="Badalamenti J.P."/>
            <person name="Herman A."/>
            <person name="Mangelson H."/>
            <person name="Liachko I."/>
            <person name="Sullivan S."/>
            <person name="Sone E.D."/>
            <person name="Koren S."/>
            <person name="Silverstein K.A.T."/>
            <person name="Beckman K.B."/>
            <person name="Gohl D.M."/>
        </authorList>
    </citation>
    <scope>NUCLEOTIDE SEQUENCE</scope>
    <source>
        <strain evidence="1">Duluth1</strain>
        <tissue evidence="1">Whole animal</tissue>
    </source>
</reference>
<comment type="caution">
    <text evidence="1">The sequence shown here is derived from an EMBL/GenBank/DDBJ whole genome shotgun (WGS) entry which is preliminary data.</text>
</comment>
<evidence type="ECO:0000313" key="1">
    <source>
        <dbReference type="EMBL" id="KAH3812027.1"/>
    </source>
</evidence>
<protein>
    <submittedName>
        <fullName evidence="1">Uncharacterized protein</fullName>
    </submittedName>
</protein>